<organism evidence="1 2">
    <name type="scientific">Nelumbo nucifera</name>
    <name type="common">Sacred lotus</name>
    <dbReference type="NCBI Taxonomy" id="4432"/>
    <lineage>
        <taxon>Eukaryota</taxon>
        <taxon>Viridiplantae</taxon>
        <taxon>Streptophyta</taxon>
        <taxon>Embryophyta</taxon>
        <taxon>Tracheophyta</taxon>
        <taxon>Spermatophyta</taxon>
        <taxon>Magnoliopsida</taxon>
        <taxon>Proteales</taxon>
        <taxon>Nelumbonaceae</taxon>
        <taxon>Nelumbo</taxon>
    </lineage>
</organism>
<proteinExistence type="predicted"/>
<name>A0A1U7ZRL4_NELNU</name>
<evidence type="ECO:0000313" key="2">
    <source>
        <dbReference type="RefSeq" id="XP_010254655.1"/>
    </source>
</evidence>
<reference evidence="2" key="1">
    <citation type="submission" date="2025-08" db="UniProtKB">
        <authorList>
            <consortium name="RefSeq"/>
        </authorList>
    </citation>
    <scope>IDENTIFICATION</scope>
</reference>
<dbReference type="OMA" id="WGVNFHP"/>
<dbReference type="OrthoDB" id="1920063at2759"/>
<dbReference type="Pfam" id="PF22950">
    <property type="entry name" value="DUF7026"/>
    <property type="match status" value="1"/>
</dbReference>
<protein>
    <submittedName>
        <fullName evidence="2">Uncharacterized protein LOC104595572</fullName>
    </submittedName>
</protein>
<dbReference type="AlphaFoldDB" id="A0A1U7ZRL4"/>
<dbReference type="eggNOG" id="ENOG502S1HI">
    <property type="taxonomic scope" value="Eukaryota"/>
</dbReference>
<sequence length="166" mass="18775">MALRAPSFCPQILSQPVKFESQPFPSTICLRNSRKVPILCSNSIGDAELAADLAEEVARININSLEREEAMKKSRELLFGEFCKYHGLKAEEVKKRWGKVDEEEKLNMIQGFVSEWSVAFHPLSSRSVKELVEEHLAEEVPSPISYSSSLFPALKRIMGFSSDNQR</sequence>
<keyword evidence="1" id="KW-1185">Reference proteome</keyword>
<dbReference type="KEGG" id="nnu:104595572"/>
<evidence type="ECO:0000313" key="1">
    <source>
        <dbReference type="Proteomes" id="UP000189703"/>
    </source>
</evidence>
<dbReference type="FunCoup" id="A0A1U7ZRL4">
    <property type="interactions" value="375"/>
</dbReference>
<gene>
    <name evidence="2" type="primary">LOC104595572</name>
</gene>
<dbReference type="RefSeq" id="XP_010254655.1">
    <property type="nucleotide sequence ID" value="XM_010256353.2"/>
</dbReference>
<accession>A0A1U7ZRL4</accession>
<dbReference type="GeneID" id="104595572"/>
<dbReference type="Proteomes" id="UP000189703">
    <property type="component" value="Unplaced"/>
</dbReference>
<dbReference type="InterPro" id="IPR054290">
    <property type="entry name" value="DUF7026"/>
</dbReference>